<feature type="coiled-coil region" evidence="5">
    <location>
        <begin position="125"/>
        <end position="152"/>
    </location>
</feature>
<evidence type="ECO:0000256" key="1">
    <source>
        <dbReference type="ARBA" id="ARBA00003416"/>
    </source>
</evidence>
<evidence type="ECO:0000313" key="7">
    <source>
        <dbReference type="EMBL" id="MDN0073489.1"/>
    </source>
</evidence>
<feature type="coiled-coil region" evidence="5">
    <location>
        <begin position="237"/>
        <end position="264"/>
    </location>
</feature>
<organism evidence="7 8">
    <name type="scientific">Crenobacter oryzisoli</name>
    <dbReference type="NCBI Taxonomy" id="3056844"/>
    <lineage>
        <taxon>Bacteria</taxon>
        <taxon>Pseudomonadati</taxon>
        <taxon>Pseudomonadota</taxon>
        <taxon>Betaproteobacteria</taxon>
        <taxon>Neisseriales</taxon>
        <taxon>Neisseriaceae</taxon>
        <taxon>Crenobacter</taxon>
    </lineage>
</organism>
<comment type="caution">
    <text evidence="7">The sequence shown here is derived from an EMBL/GenBank/DDBJ whole genome shotgun (WGS) entry which is preliminary data.</text>
</comment>
<evidence type="ECO:0000256" key="2">
    <source>
        <dbReference type="ARBA" id="ARBA00009840"/>
    </source>
</evidence>
<evidence type="ECO:0000313" key="8">
    <source>
        <dbReference type="Proteomes" id="UP001168540"/>
    </source>
</evidence>
<feature type="coiled-coil region" evidence="5">
    <location>
        <begin position="42"/>
        <end position="69"/>
    </location>
</feature>
<dbReference type="RefSeq" id="WP_289828016.1">
    <property type="nucleotide sequence ID" value="NZ_JAUEDK010000002.1"/>
</dbReference>
<feature type="region of interest" description="Disordered" evidence="6">
    <location>
        <begin position="519"/>
        <end position="540"/>
    </location>
</feature>
<dbReference type="Proteomes" id="UP001168540">
    <property type="component" value="Unassembled WGS sequence"/>
</dbReference>
<protein>
    <submittedName>
        <fullName evidence="7">DNA recombination protein RmuC</fullName>
    </submittedName>
</protein>
<evidence type="ECO:0000256" key="5">
    <source>
        <dbReference type="SAM" id="Coils"/>
    </source>
</evidence>
<keyword evidence="8" id="KW-1185">Reference proteome</keyword>
<accession>A0ABT7XI71</accession>
<dbReference type="PANTHER" id="PTHR30563:SF0">
    <property type="entry name" value="DNA RECOMBINATION PROTEIN RMUC"/>
    <property type="match status" value="1"/>
</dbReference>
<dbReference type="InterPro" id="IPR003798">
    <property type="entry name" value="DNA_recombination_RmuC"/>
</dbReference>
<keyword evidence="3 5" id="KW-0175">Coiled coil</keyword>
<keyword evidence="4" id="KW-0233">DNA recombination</keyword>
<sequence length="540" mass="59957">MIEIIVTGLASLLLGAAFVWLLLRGKGDIAYEQGRGEGLAEAAILQTRLAGAEATLAEQRERLQLSDERLRLGQNELAQAQQLLAASSARADRVPLLEQAVAERDGALARLGEELRKSGAELAARVEQGKRIVQLEEELAAVRQDGARLGEEITRLTAREQELATTLQKEQELALEKIALLIQARDALSNQFKALANEIFEEKSKRFTEQNKENLGGLLNPLHERIQAFGKLVQDTYDKDSKERLTLENELRNLQKLNTQLGQDAIALTNALTGANNKAQGNWGEMVLESVLETSGLTRGREYEVQVSDVVETEEGGYKRYQPDVVIHLPEGKQLVVDSKVSLNAYVRYTAATDEIEREAELKAHVAALRQHIRTLAEKRYQDLYKLNTLDFVFMFVPVEPAYLLAVQQDMGLFNEAFERRIMIVGPSTLLATLRTVASIWRYEYQNQNALEIARQSGAMYDKFVGFADTLEKLGKQLATTQDTYGIAMKQLTTGSGNLTSRAEKLRKLGVKANKQLPSHLLGSEADEPDGEGELGALTE</sequence>
<dbReference type="Pfam" id="PF02646">
    <property type="entry name" value="RmuC"/>
    <property type="match status" value="1"/>
</dbReference>
<name>A0ABT7XI71_9NEIS</name>
<reference evidence="7" key="1">
    <citation type="submission" date="2023-06" db="EMBL/GenBank/DDBJ databases">
        <authorList>
            <person name="Zhang S."/>
        </authorList>
    </citation>
    <scope>NUCLEOTIDE SEQUENCE</scope>
    <source>
        <strain evidence="7">SG2303</strain>
    </source>
</reference>
<comment type="similarity">
    <text evidence="2">Belongs to the RmuC family.</text>
</comment>
<dbReference type="PANTHER" id="PTHR30563">
    <property type="entry name" value="DNA RECOMBINATION PROTEIN RMUC"/>
    <property type="match status" value="1"/>
</dbReference>
<dbReference type="EMBL" id="JAUEDK010000002">
    <property type="protein sequence ID" value="MDN0073489.1"/>
    <property type="molecule type" value="Genomic_DNA"/>
</dbReference>
<evidence type="ECO:0000256" key="4">
    <source>
        <dbReference type="ARBA" id="ARBA00023172"/>
    </source>
</evidence>
<comment type="function">
    <text evidence="1">Involved in DNA recombination.</text>
</comment>
<proteinExistence type="inferred from homology"/>
<evidence type="ECO:0000256" key="6">
    <source>
        <dbReference type="SAM" id="MobiDB-lite"/>
    </source>
</evidence>
<evidence type="ECO:0000256" key="3">
    <source>
        <dbReference type="ARBA" id="ARBA00023054"/>
    </source>
</evidence>
<gene>
    <name evidence="7" type="primary">rmuC</name>
    <name evidence="7" type="ORF">QU481_01065</name>
</gene>